<evidence type="ECO:0000256" key="19">
    <source>
        <dbReference type="ARBA" id="ARBA00047929"/>
    </source>
</evidence>
<evidence type="ECO:0000313" key="24">
    <source>
        <dbReference type="EMBL" id="KAF4319882.1"/>
    </source>
</evidence>
<dbReference type="Gene3D" id="3.30.930.10">
    <property type="entry name" value="Bira Bifunctional Protein, Domain 2"/>
    <property type="match status" value="1"/>
</dbReference>
<comment type="catalytic activity">
    <reaction evidence="20">
        <text>tRNA(Ser) + L-serine + ATP = L-seryl-tRNA(Ser) + AMP + diphosphate + H(+)</text>
        <dbReference type="Rhea" id="RHEA:12292"/>
        <dbReference type="Rhea" id="RHEA-COMP:9669"/>
        <dbReference type="Rhea" id="RHEA-COMP:9703"/>
        <dbReference type="ChEBI" id="CHEBI:15378"/>
        <dbReference type="ChEBI" id="CHEBI:30616"/>
        <dbReference type="ChEBI" id="CHEBI:33019"/>
        <dbReference type="ChEBI" id="CHEBI:33384"/>
        <dbReference type="ChEBI" id="CHEBI:78442"/>
        <dbReference type="ChEBI" id="CHEBI:78533"/>
        <dbReference type="ChEBI" id="CHEBI:456215"/>
        <dbReference type="EC" id="6.1.1.11"/>
    </reaction>
</comment>
<dbReference type="SUPFAM" id="SSF55681">
    <property type="entry name" value="Class II aaRS and biotin synthetases"/>
    <property type="match status" value="1"/>
</dbReference>
<dbReference type="GO" id="GO:0006434">
    <property type="term" value="P:seryl-tRNA aminoacylation"/>
    <property type="evidence" value="ECO:0007669"/>
    <property type="project" value="InterPro"/>
</dbReference>
<evidence type="ECO:0000256" key="7">
    <source>
        <dbReference type="ARBA" id="ARBA00022598"/>
    </source>
</evidence>
<comment type="similarity">
    <text evidence="4">Belongs to the class-II aminoacyl-tRNA synthetase family. Type-1 seryl-tRNA synthetase subfamily.</text>
</comment>
<proteinExistence type="inferred from homology"/>
<dbReference type="InterPro" id="IPR021196">
    <property type="entry name" value="PdxT/SNO_CS"/>
</dbReference>
<comment type="caution">
    <text evidence="24">The sequence shown here is derived from an EMBL/GenBank/DDBJ whole genome shotgun (WGS) entry which is preliminary data.</text>
</comment>
<dbReference type="NCBIfam" id="TIGR03800">
    <property type="entry name" value="PLP_synth_Pdx2"/>
    <property type="match status" value="1"/>
</dbReference>
<dbReference type="PRINTS" id="PR00981">
    <property type="entry name" value="TRNASYNTHSER"/>
</dbReference>
<keyword evidence="7" id="KW-0436">Ligase</keyword>
<evidence type="ECO:0000256" key="21">
    <source>
        <dbReference type="ARBA" id="ARBA00049534"/>
    </source>
</evidence>
<comment type="catalytic activity">
    <reaction evidence="21">
        <text>L-glutamine + H2O = L-glutamate + NH4(+)</text>
        <dbReference type="Rhea" id="RHEA:15889"/>
        <dbReference type="ChEBI" id="CHEBI:15377"/>
        <dbReference type="ChEBI" id="CHEBI:28938"/>
        <dbReference type="ChEBI" id="CHEBI:29985"/>
        <dbReference type="ChEBI" id="CHEBI:58359"/>
        <dbReference type="EC" id="3.5.1.2"/>
    </reaction>
</comment>
<dbReference type="SUPFAM" id="SSF52317">
    <property type="entry name" value="Class I glutamine amidotransferase-like"/>
    <property type="match status" value="1"/>
</dbReference>
<dbReference type="GO" id="GO:0005524">
    <property type="term" value="F:ATP binding"/>
    <property type="evidence" value="ECO:0007669"/>
    <property type="project" value="UniProtKB-KW"/>
</dbReference>
<evidence type="ECO:0000256" key="14">
    <source>
        <dbReference type="ARBA" id="ARBA00023146"/>
    </source>
</evidence>
<dbReference type="InterPro" id="IPR010978">
    <property type="entry name" value="tRNA-bd_arm"/>
</dbReference>
<comment type="catalytic activity">
    <reaction evidence="19">
        <text>tRNA(Sec) + L-serine + ATP = L-seryl-tRNA(Sec) + AMP + diphosphate + H(+)</text>
        <dbReference type="Rhea" id="RHEA:42580"/>
        <dbReference type="Rhea" id="RHEA-COMP:9742"/>
        <dbReference type="Rhea" id="RHEA-COMP:10128"/>
        <dbReference type="ChEBI" id="CHEBI:15378"/>
        <dbReference type="ChEBI" id="CHEBI:30616"/>
        <dbReference type="ChEBI" id="CHEBI:33019"/>
        <dbReference type="ChEBI" id="CHEBI:33384"/>
        <dbReference type="ChEBI" id="CHEBI:78442"/>
        <dbReference type="ChEBI" id="CHEBI:78533"/>
        <dbReference type="ChEBI" id="CHEBI:456215"/>
        <dbReference type="EC" id="6.1.1.11"/>
    </reaction>
</comment>
<reference evidence="24" key="2">
    <citation type="submission" date="2020-02" db="EMBL/GenBank/DDBJ databases">
        <authorList>
            <person name="Studholme D.J."/>
        </authorList>
    </citation>
    <scope>NUCLEOTIDE SEQUENCE</scope>
    <source>
        <strain evidence="24">00238/432</strain>
    </source>
</reference>
<evidence type="ECO:0000259" key="23">
    <source>
        <dbReference type="PROSITE" id="PS50862"/>
    </source>
</evidence>
<protein>
    <recommendedName>
        <fullName evidence="18">Serine--tRNA ligase</fullName>
        <ecNumber evidence="5">6.1.1.11</ecNumber>
    </recommendedName>
    <alternativeName>
        <fullName evidence="16">Seryl-tRNA synthetase</fullName>
    </alternativeName>
    <alternativeName>
        <fullName evidence="17">Seryl-tRNA(Ser/Sec) synthetase</fullName>
    </alternativeName>
</protein>
<keyword evidence="14" id="KW-0030">Aminoacyl-tRNA synthetase</keyword>
<evidence type="ECO:0000256" key="13">
    <source>
        <dbReference type="ARBA" id="ARBA00022962"/>
    </source>
</evidence>
<evidence type="ECO:0000256" key="17">
    <source>
        <dbReference type="ARBA" id="ARBA00033352"/>
    </source>
</evidence>
<dbReference type="Pfam" id="PF01174">
    <property type="entry name" value="SNO"/>
    <property type="match status" value="1"/>
</dbReference>
<evidence type="ECO:0000256" key="5">
    <source>
        <dbReference type="ARBA" id="ARBA00012840"/>
    </source>
</evidence>
<dbReference type="EMBL" id="AOFI03000186">
    <property type="protein sequence ID" value="KAF4319882.1"/>
    <property type="molecule type" value="Genomic_DNA"/>
</dbReference>
<dbReference type="Proteomes" id="UP000702964">
    <property type="component" value="Unassembled WGS sequence"/>
</dbReference>
<dbReference type="GO" id="GO:0005737">
    <property type="term" value="C:cytoplasm"/>
    <property type="evidence" value="ECO:0007669"/>
    <property type="project" value="UniProtKB-SubCell"/>
</dbReference>
<dbReference type="SUPFAM" id="SSF46589">
    <property type="entry name" value="tRNA-binding arm"/>
    <property type="match status" value="1"/>
</dbReference>
<keyword evidence="13" id="KW-0315">Glutamine amidotransferase</keyword>
<dbReference type="InterPro" id="IPR002317">
    <property type="entry name" value="Ser-tRNA-ligase_type_1"/>
</dbReference>
<evidence type="ECO:0000313" key="25">
    <source>
        <dbReference type="Proteomes" id="UP000702964"/>
    </source>
</evidence>
<evidence type="ECO:0000256" key="4">
    <source>
        <dbReference type="ARBA" id="ARBA00010728"/>
    </source>
</evidence>
<dbReference type="PANTHER" id="PTHR43697:SF1">
    <property type="entry name" value="SERINE--TRNA LIGASE"/>
    <property type="match status" value="1"/>
</dbReference>
<keyword evidence="10" id="KW-0067">ATP-binding</keyword>
<dbReference type="FunFam" id="3.40.50.880:FF:000010">
    <property type="entry name" value="uncharacterized protein LOC100176842 isoform X2"/>
    <property type="match status" value="1"/>
</dbReference>
<evidence type="ECO:0000256" key="16">
    <source>
        <dbReference type="ARBA" id="ARBA00031113"/>
    </source>
</evidence>
<keyword evidence="8" id="KW-0547">Nucleotide-binding</keyword>
<reference evidence="24" key="1">
    <citation type="journal article" date="2015" name="Genom Data">
        <title>Draft genome sequences of Phytophthora kernoviae and Phytophthora ramorum lineage EU2 from Scotland.</title>
        <authorList>
            <person name="Sambles C."/>
            <person name="Schlenzig A."/>
            <person name="O'Neill P."/>
            <person name="Grant M."/>
            <person name="Studholme D.J."/>
        </authorList>
    </citation>
    <scope>NUCLEOTIDE SEQUENCE</scope>
    <source>
        <strain evidence="24">00238/432</strain>
    </source>
</reference>
<evidence type="ECO:0000256" key="10">
    <source>
        <dbReference type="ARBA" id="ARBA00022840"/>
    </source>
</evidence>
<evidence type="ECO:0000256" key="15">
    <source>
        <dbReference type="ARBA" id="ARBA00023239"/>
    </source>
</evidence>
<dbReference type="GO" id="GO:0016829">
    <property type="term" value="F:lyase activity"/>
    <property type="evidence" value="ECO:0007669"/>
    <property type="project" value="UniProtKB-KW"/>
</dbReference>
<evidence type="ECO:0000256" key="2">
    <source>
        <dbReference type="ARBA" id="ARBA00005045"/>
    </source>
</evidence>
<feature type="coiled-coil region" evidence="22">
    <location>
        <begin position="227"/>
        <end position="299"/>
    </location>
</feature>
<name>A0A8J4W6P0_9STRA</name>
<dbReference type="PROSITE" id="PS51130">
    <property type="entry name" value="PDXT_SNO_2"/>
    <property type="match status" value="1"/>
</dbReference>
<dbReference type="InterPro" id="IPR033729">
    <property type="entry name" value="SerRS_core"/>
</dbReference>
<dbReference type="Gene3D" id="1.10.287.40">
    <property type="entry name" value="Serine-tRNA synthetase, tRNA binding domain"/>
    <property type="match status" value="1"/>
</dbReference>
<dbReference type="GO" id="GO:0004828">
    <property type="term" value="F:serine-tRNA ligase activity"/>
    <property type="evidence" value="ECO:0007669"/>
    <property type="project" value="UniProtKB-EC"/>
</dbReference>
<keyword evidence="15" id="KW-0456">Lyase</keyword>
<comment type="subcellular location">
    <subcellularLocation>
        <location evidence="1">Cytoplasm</location>
    </subcellularLocation>
</comment>
<keyword evidence="9" id="KW-0378">Hydrolase</keyword>
<keyword evidence="12" id="KW-0648">Protein biosynthesis</keyword>
<dbReference type="Pfam" id="PF02403">
    <property type="entry name" value="Seryl_tRNA_N"/>
    <property type="match status" value="1"/>
</dbReference>
<feature type="domain" description="Aminoacyl-transfer RNA synthetases class-II family profile" evidence="23">
    <location>
        <begin position="368"/>
        <end position="599"/>
    </location>
</feature>
<dbReference type="AlphaFoldDB" id="A0A8J4W6P0"/>
<organism evidence="24 25">
    <name type="scientific">Phytophthora kernoviae 00238/432</name>
    <dbReference type="NCBI Taxonomy" id="1284355"/>
    <lineage>
        <taxon>Eukaryota</taxon>
        <taxon>Sar</taxon>
        <taxon>Stramenopiles</taxon>
        <taxon>Oomycota</taxon>
        <taxon>Peronosporomycetes</taxon>
        <taxon>Peronosporales</taxon>
        <taxon>Peronosporaceae</taxon>
        <taxon>Phytophthora</taxon>
    </lineage>
</organism>
<comment type="pathway">
    <text evidence="2">Aminoacyl-tRNA biosynthesis; selenocysteinyl-tRNA(Sec) biosynthesis; L-seryl-tRNA(Sec) from L-serine and tRNA(Sec): step 1/1.</text>
</comment>
<dbReference type="HAMAP" id="MF_01615">
    <property type="entry name" value="PdxT"/>
    <property type="match status" value="1"/>
</dbReference>
<evidence type="ECO:0000256" key="12">
    <source>
        <dbReference type="ARBA" id="ARBA00022917"/>
    </source>
</evidence>
<dbReference type="GO" id="GO:0004359">
    <property type="term" value="F:glutaminase activity"/>
    <property type="evidence" value="ECO:0007669"/>
    <property type="project" value="UniProtKB-EC"/>
</dbReference>
<dbReference type="HAMAP" id="MF_00176">
    <property type="entry name" value="Ser_tRNA_synth_type1"/>
    <property type="match status" value="1"/>
</dbReference>
<dbReference type="GO" id="GO:0042823">
    <property type="term" value="P:pyridoxal phosphate biosynthetic process"/>
    <property type="evidence" value="ECO:0007669"/>
    <property type="project" value="InterPro"/>
</dbReference>
<dbReference type="InterPro" id="IPR002314">
    <property type="entry name" value="aa-tRNA-synt_IIb"/>
</dbReference>
<dbReference type="PROSITE" id="PS50862">
    <property type="entry name" value="AA_TRNA_LIGASE_II"/>
    <property type="match status" value="1"/>
</dbReference>
<comment type="similarity">
    <text evidence="3">Belongs to the glutaminase PdxT/SNO family.</text>
</comment>
<keyword evidence="6" id="KW-0963">Cytoplasm</keyword>
<evidence type="ECO:0000256" key="9">
    <source>
        <dbReference type="ARBA" id="ARBA00022801"/>
    </source>
</evidence>
<dbReference type="PROSITE" id="PS01236">
    <property type="entry name" value="PDXT_SNO_1"/>
    <property type="match status" value="1"/>
</dbReference>
<dbReference type="EC" id="6.1.1.11" evidence="5"/>
<dbReference type="CDD" id="cd00770">
    <property type="entry name" value="SerRS_core"/>
    <property type="match status" value="1"/>
</dbReference>
<keyword evidence="11" id="KW-0663">Pyridoxal phosphate</keyword>
<sequence>MKIGVLALQGAVTEHIRSIERAGAEGLAIKQVQQLEELDGLILPGGESTTIGKLMRKYGFMEAIRAFAAEGKPVFGTCAGLIVMAKHIAGQEEAHLELMDMTVSRNAFGRQRESFETDLPVKGIEETVRAVFIRAPLIESVGNQVEVLSTYKDEIVTARQGHLLACSYHPELTDDFRLHAYFVDMARSYKQSEGYLVLDVKILRNEYARVEEALTNRGKSLDLIAGFSEMDAKRRELLQENENLKNRRNTVSGEVAKLKKNGENADDLIVEMREVSDRIKAMDEEVRELEVKINDLTMAIPNIPNESVPIGASEDDNVEIRRWEEPKSFSFTPKAHWEIAQDLDILDFEAAAKVTGSRFTFYKGLGARLERALINFMMDLHSDQHGYEEILPPYIVNRDSLFGTGQLPKFEEDLFKLKDTEYYLIPTAEVPVTNYHREEILNADQLPKHFVAYSSCFRSEAGSAGRDTRGLIRQHQFNKVELLKLSSPETSYEELEKMTQNAERVLQLLGLPYRVLTLCTADMGFTSAKTYDIEVWLPESNTYREISSCSNCEDFQARLAVGRTVAAILENYQQEDGTVVIPEALRPYMGGVSVIARRS</sequence>
<dbReference type="NCBIfam" id="TIGR00414">
    <property type="entry name" value="serS"/>
    <property type="match status" value="1"/>
</dbReference>
<dbReference type="PANTHER" id="PTHR43697">
    <property type="entry name" value="SERYL-TRNA SYNTHETASE"/>
    <property type="match status" value="1"/>
</dbReference>
<dbReference type="InterPro" id="IPR045864">
    <property type="entry name" value="aa-tRNA-synth_II/BPL/LPL"/>
</dbReference>
<evidence type="ECO:0000256" key="20">
    <source>
        <dbReference type="ARBA" id="ARBA00048823"/>
    </source>
</evidence>
<keyword evidence="22" id="KW-0175">Coiled coil</keyword>
<dbReference type="InterPro" id="IPR006195">
    <property type="entry name" value="aa-tRNA-synth_II"/>
</dbReference>
<evidence type="ECO:0000256" key="1">
    <source>
        <dbReference type="ARBA" id="ARBA00004496"/>
    </source>
</evidence>
<evidence type="ECO:0000256" key="3">
    <source>
        <dbReference type="ARBA" id="ARBA00008345"/>
    </source>
</evidence>
<dbReference type="PROSITE" id="PS51273">
    <property type="entry name" value="GATASE_TYPE_1"/>
    <property type="match status" value="1"/>
</dbReference>
<evidence type="ECO:0000256" key="22">
    <source>
        <dbReference type="SAM" id="Coils"/>
    </source>
</evidence>
<evidence type="ECO:0000256" key="8">
    <source>
        <dbReference type="ARBA" id="ARBA00022741"/>
    </source>
</evidence>
<accession>A0A8J4W6P0</accession>
<evidence type="ECO:0000256" key="18">
    <source>
        <dbReference type="ARBA" id="ARBA00039158"/>
    </source>
</evidence>
<dbReference type="InterPro" id="IPR029062">
    <property type="entry name" value="Class_I_gatase-like"/>
</dbReference>
<dbReference type="Pfam" id="PF00587">
    <property type="entry name" value="tRNA-synt_2b"/>
    <property type="match status" value="1"/>
</dbReference>
<dbReference type="InterPro" id="IPR002161">
    <property type="entry name" value="PdxT/SNO"/>
</dbReference>
<dbReference type="InterPro" id="IPR015866">
    <property type="entry name" value="Ser-tRNA-synth_1_N"/>
</dbReference>
<dbReference type="CDD" id="cd01749">
    <property type="entry name" value="GATase1_PB"/>
    <property type="match status" value="1"/>
</dbReference>
<gene>
    <name evidence="24" type="ORF">G195_006854</name>
</gene>
<dbReference type="InterPro" id="IPR042103">
    <property type="entry name" value="SerRS_1_N_sf"/>
</dbReference>
<dbReference type="Gene3D" id="3.40.50.880">
    <property type="match status" value="1"/>
</dbReference>
<evidence type="ECO:0000256" key="6">
    <source>
        <dbReference type="ARBA" id="ARBA00022490"/>
    </source>
</evidence>
<evidence type="ECO:0000256" key="11">
    <source>
        <dbReference type="ARBA" id="ARBA00022898"/>
    </source>
</evidence>